<gene>
    <name evidence="1" type="ORF">GCK32_021491</name>
</gene>
<accession>A0AAN8F5Z8</accession>
<name>A0AAN8F5Z8_TRICO</name>
<sequence length="69" mass="8198">LRITYMEVFILTEVWMLQIVDQYSLINHSHQRPTTSSSLIPSHQARTLQIRAGRQFPTLAHLYWLHQPQ</sequence>
<dbReference type="EMBL" id="WIXE01015065">
    <property type="protein sequence ID" value="KAK5973766.1"/>
    <property type="molecule type" value="Genomic_DNA"/>
</dbReference>
<organism evidence="1 2">
    <name type="scientific">Trichostrongylus colubriformis</name>
    <name type="common">Black scour worm</name>
    <dbReference type="NCBI Taxonomy" id="6319"/>
    <lineage>
        <taxon>Eukaryota</taxon>
        <taxon>Metazoa</taxon>
        <taxon>Ecdysozoa</taxon>
        <taxon>Nematoda</taxon>
        <taxon>Chromadorea</taxon>
        <taxon>Rhabditida</taxon>
        <taxon>Rhabditina</taxon>
        <taxon>Rhabditomorpha</taxon>
        <taxon>Strongyloidea</taxon>
        <taxon>Trichostrongylidae</taxon>
        <taxon>Trichostrongylus</taxon>
    </lineage>
</organism>
<comment type="caution">
    <text evidence="1">The sequence shown here is derived from an EMBL/GenBank/DDBJ whole genome shotgun (WGS) entry which is preliminary data.</text>
</comment>
<proteinExistence type="predicted"/>
<reference evidence="1 2" key="1">
    <citation type="submission" date="2019-10" db="EMBL/GenBank/DDBJ databases">
        <title>Assembly and Annotation for the nematode Trichostrongylus colubriformis.</title>
        <authorList>
            <person name="Martin J."/>
        </authorList>
    </citation>
    <scope>NUCLEOTIDE SEQUENCE [LARGE SCALE GENOMIC DNA]</scope>
    <source>
        <strain evidence="1">G859</strain>
        <tissue evidence="1">Whole worm</tissue>
    </source>
</reference>
<protein>
    <submittedName>
        <fullName evidence="1">Uncharacterized protein</fullName>
    </submittedName>
</protein>
<keyword evidence="2" id="KW-1185">Reference proteome</keyword>
<dbReference type="Proteomes" id="UP001331761">
    <property type="component" value="Unassembled WGS sequence"/>
</dbReference>
<evidence type="ECO:0000313" key="2">
    <source>
        <dbReference type="Proteomes" id="UP001331761"/>
    </source>
</evidence>
<feature type="non-terminal residue" evidence="1">
    <location>
        <position position="1"/>
    </location>
</feature>
<evidence type="ECO:0000313" key="1">
    <source>
        <dbReference type="EMBL" id="KAK5973766.1"/>
    </source>
</evidence>
<dbReference type="AlphaFoldDB" id="A0AAN8F5Z8"/>